<dbReference type="InterPro" id="IPR041682">
    <property type="entry name" value="AAA_14"/>
</dbReference>
<evidence type="ECO:0000313" key="4">
    <source>
        <dbReference type="Proteomes" id="UP000573599"/>
    </source>
</evidence>
<gene>
    <name evidence="3" type="ORF">BJ986_001193</name>
</gene>
<dbReference type="Pfam" id="PF13173">
    <property type="entry name" value="AAA_14"/>
    <property type="match status" value="1"/>
</dbReference>
<accession>A0A852WMR3</accession>
<feature type="domain" description="AAA" evidence="1">
    <location>
        <begin position="69"/>
        <end position="186"/>
    </location>
</feature>
<evidence type="ECO:0000313" key="3">
    <source>
        <dbReference type="EMBL" id="NYG06706.1"/>
    </source>
</evidence>
<sequence>MRQRIRETVTANPRPLLSESARRTQRIRDECHIYAVHGLRVMGMDNSSLSRGLRPRFARALVEETLSDTPITVIQGARQVGKSTLARVVAGPQARVVSLDAAANYNAARTDPDAFVRQSDDLLVIDEIQRVPELIRAMKDAVEQTRRPGRFLITGSANLLEIPGTEESLAGRAETVVLYGLSQGELSGQREDFIDRLLSGDGKALGVRTGTLRRQDYLEILCAGSYPEPLTRQGRRRNAWFDNYIGRIMTRDVQDLSRLTHLDRLPDLVRLLAANTSGELVKARFAQDSGIPESSLPPYLELLETLYLIHQLPAWGEDLNKRVTGRPKVSLLDTGLAARLNHVTPAAMAPGSVSDAAGGLLESFVAAELRRQLVWAETSARLFHFRDRNGLEVDIVLESDDRRVAGVEMKAAGSVSGGDFKGLRFLRDKLKDRFSLGVVLHTGTEAVPFGDRLWALPYSALWT</sequence>
<dbReference type="AlphaFoldDB" id="A0A852WMR3"/>
<dbReference type="Pfam" id="PF13635">
    <property type="entry name" value="DUF4143"/>
    <property type="match status" value="1"/>
</dbReference>
<dbReference type="PANTHER" id="PTHR43566">
    <property type="entry name" value="CONSERVED PROTEIN"/>
    <property type="match status" value="1"/>
</dbReference>
<dbReference type="PANTHER" id="PTHR43566:SF2">
    <property type="entry name" value="DUF4143 DOMAIN-CONTAINING PROTEIN"/>
    <property type="match status" value="1"/>
</dbReference>
<dbReference type="RefSeq" id="WP_202881189.1">
    <property type="nucleotide sequence ID" value="NZ_JACCAB010000001.1"/>
</dbReference>
<dbReference type="SUPFAM" id="SSF52540">
    <property type="entry name" value="P-loop containing nucleoside triphosphate hydrolases"/>
    <property type="match status" value="1"/>
</dbReference>
<dbReference type="Proteomes" id="UP000573599">
    <property type="component" value="Unassembled WGS sequence"/>
</dbReference>
<comment type="caution">
    <text evidence="3">The sequence shown here is derived from an EMBL/GenBank/DDBJ whole genome shotgun (WGS) entry which is preliminary data.</text>
</comment>
<dbReference type="EMBL" id="JACCAB010000001">
    <property type="protein sequence ID" value="NYG06706.1"/>
    <property type="molecule type" value="Genomic_DNA"/>
</dbReference>
<keyword evidence="4" id="KW-1185">Reference proteome</keyword>
<feature type="domain" description="DUF4143" evidence="2">
    <location>
        <begin position="251"/>
        <end position="411"/>
    </location>
</feature>
<organism evidence="3 4">
    <name type="scientific">Pedococcus badiiscoriae</name>
    <dbReference type="NCBI Taxonomy" id="642776"/>
    <lineage>
        <taxon>Bacteria</taxon>
        <taxon>Bacillati</taxon>
        <taxon>Actinomycetota</taxon>
        <taxon>Actinomycetes</taxon>
        <taxon>Micrococcales</taxon>
        <taxon>Intrasporangiaceae</taxon>
        <taxon>Pedococcus</taxon>
    </lineage>
</organism>
<evidence type="ECO:0000259" key="1">
    <source>
        <dbReference type="Pfam" id="PF13173"/>
    </source>
</evidence>
<reference evidence="3 4" key="1">
    <citation type="submission" date="2020-07" db="EMBL/GenBank/DDBJ databases">
        <title>Sequencing the genomes of 1000 actinobacteria strains.</title>
        <authorList>
            <person name="Klenk H.-P."/>
        </authorList>
    </citation>
    <scope>NUCLEOTIDE SEQUENCE [LARGE SCALE GENOMIC DNA]</scope>
    <source>
        <strain evidence="3 4">DSM 23987</strain>
    </source>
</reference>
<name>A0A852WMR3_9MICO</name>
<evidence type="ECO:0000259" key="2">
    <source>
        <dbReference type="Pfam" id="PF13635"/>
    </source>
</evidence>
<proteinExistence type="predicted"/>
<dbReference type="InterPro" id="IPR025420">
    <property type="entry name" value="DUF4143"/>
</dbReference>
<dbReference type="InterPro" id="IPR027417">
    <property type="entry name" value="P-loop_NTPase"/>
</dbReference>
<protein>
    <submittedName>
        <fullName evidence="3">Uncharacterized protein</fullName>
    </submittedName>
</protein>